<comment type="caution">
    <text evidence="5">The sequence shown here is derived from an EMBL/GenBank/DDBJ whole genome shotgun (WGS) entry which is preliminary data.</text>
</comment>
<evidence type="ECO:0000256" key="3">
    <source>
        <dbReference type="ARBA" id="ARBA00023163"/>
    </source>
</evidence>
<organism evidence="5 6">
    <name type="scientific">Spirosoma flavum</name>
    <dbReference type="NCBI Taxonomy" id="2048557"/>
    <lineage>
        <taxon>Bacteria</taxon>
        <taxon>Pseudomonadati</taxon>
        <taxon>Bacteroidota</taxon>
        <taxon>Cytophagia</taxon>
        <taxon>Cytophagales</taxon>
        <taxon>Cytophagaceae</taxon>
        <taxon>Spirosoma</taxon>
    </lineage>
</organism>
<name>A0ABW6AHK3_9BACT</name>
<reference evidence="6" key="1">
    <citation type="journal article" date="2019" name="Int. J. Syst. Evol. Microbiol.">
        <title>The Global Catalogue of Microorganisms (GCM) 10K type strain sequencing project: providing services to taxonomists for standard genome sequencing and annotation.</title>
        <authorList>
            <consortium name="The Broad Institute Genomics Platform"/>
            <consortium name="The Broad Institute Genome Sequencing Center for Infectious Disease"/>
            <person name="Wu L."/>
            <person name="Ma J."/>
        </authorList>
    </citation>
    <scope>NUCLEOTIDE SEQUENCE [LARGE SCALE GENOMIC DNA]</scope>
    <source>
        <strain evidence="6">KCTC 52490</strain>
    </source>
</reference>
<dbReference type="Pfam" id="PF12833">
    <property type="entry name" value="HTH_18"/>
    <property type="match status" value="1"/>
</dbReference>
<evidence type="ECO:0000256" key="2">
    <source>
        <dbReference type="ARBA" id="ARBA00023125"/>
    </source>
</evidence>
<dbReference type="PROSITE" id="PS01124">
    <property type="entry name" value="HTH_ARAC_FAMILY_2"/>
    <property type="match status" value="1"/>
</dbReference>
<keyword evidence="6" id="KW-1185">Reference proteome</keyword>
<dbReference type="PANTHER" id="PTHR43280">
    <property type="entry name" value="ARAC-FAMILY TRANSCRIPTIONAL REGULATOR"/>
    <property type="match status" value="1"/>
</dbReference>
<dbReference type="SUPFAM" id="SSF46689">
    <property type="entry name" value="Homeodomain-like"/>
    <property type="match status" value="1"/>
</dbReference>
<feature type="domain" description="HTH araC/xylS-type" evidence="4">
    <location>
        <begin position="39"/>
        <end position="135"/>
    </location>
</feature>
<dbReference type="InterPro" id="IPR009057">
    <property type="entry name" value="Homeodomain-like_sf"/>
</dbReference>
<dbReference type="EMBL" id="JBHUOM010000007">
    <property type="protein sequence ID" value="MFD2934920.1"/>
    <property type="molecule type" value="Genomic_DNA"/>
</dbReference>
<protein>
    <submittedName>
        <fullName evidence="5">Helix-turn-helix transcriptional regulator</fullName>
    </submittedName>
</protein>
<dbReference type="SMART" id="SM00342">
    <property type="entry name" value="HTH_ARAC"/>
    <property type="match status" value="1"/>
</dbReference>
<keyword evidence="3" id="KW-0804">Transcription</keyword>
<dbReference type="InterPro" id="IPR018060">
    <property type="entry name" value="HTH_AraC"/>
</dbReference>
<dbReference type="PANTHER" id="PTHR43280:SF2">
    <property type="entry name" value="HTH-TYPE TRANSCRIPTIONAL REGULATOR EXSA"/>
    <property type="match status" value="1"/>
</dbReference>
<accession>A0ABW6AHK3</accession>
<sequence length="140" mass="16210">MDRQEKEDNHNRKFIVLTLDPPIDGVLASFGATESVFLHRIHALLEQHDSSMSVNWLARQLTMNRKTLYRKLQSLNQLTPTDLIRQYRLKKAVELLRIGYTVSQTASLTGFKTPSHFTAVFKEFYHQTPTEFTTSQLEKG</sequence>
<dbReference type="Gene3D" id="1.10.10.60">
    <property type="entry name" value="Homeodomain-like"/>
    <property type="match status" value="1"/>
</dbReference>
<keyword evidence="2" id="KW-0238">DNA-binding</keyword>
<keyword evidence="1" id="KW-0805">Transcription regulation</keyword>
<gene>
    <name evidence="5" type="ORF">ACFS25_14085</name>
</gene>
<evidence type="ECO:0000256" key="1">
    <source>
        <dbReference type="ARBA" id="ARBA00023015"/>
    </source>
</evidence>
<dbReference type="RefSeq" id="WP_381501849.1">
    <property type="nucleotide sequence ID" value="NZ_JBHUOM010000007.1"/>
</dbReference>
<evidence type="ECO:0000313" key="6">
    <source>
        <dbReference type="Proteomes" id="UP001597512"/>
    </source>
</evidence>
<evidence type="ECO:0000313" key="5">
    <source>
        <dbReference type="EMBL" id="MFD2934920.1"/>
    </source>
</evidence>
<evidence type="ECO:0000259" key="4">
    <source>
        <dbReference type="PROSITE" id="PS01124"/>
    </source>
</evidence>
<dbReference type="Proteomes" id="UP001597512">
    <property type="component" value="Unassembled WGS sequence"/>
</dbReference>
<proteinExistence type="predicted"/>